<sequence>MFRINQHVKIVEVHSDTDSTNSSCSNERLGQELVSAINIDDLPYELLIEIFSYLSVEDLALQVRKVSRKWEELAEDNRLWKHLTYTPSHRHTELEIIDVLKQAPKLQRFIPPYHLSRKRFFQTIAEHCKDMRVLAISAEEDKDTVEKLVSECQNMESFTVHSHDFSKTKILQIVSKFQNLKNLKLTGDMSVRNHNIFADISLGCPSLDTLDLQHLSNYSNNNLEFFLKEKKDKILCLYLECCRPREPCSLPMIFELCTTLQHLKVRGHAGTTSSKELISLKKMKNLKSLFMDHFVYYKINHLADYLQTQYAWNLVCLSLGRFSGSVEELSNCICMNCCKLKHLNLGHCPRLRDDGLKFIGNLRDLRKLYLVSCCCLTDEGVSYIVRCTQISYLNLNGCGNISHDGFVLCLENLKMLNELCIDACRMEPHALMRVPQELKNLRKLKIRHRDEREMNHVISALRKNVPYLQIQ</sequence>
<dbReference type="PANTHER" id="PTHR38926:SF72">
    <property type="entry name" value="IM:7136021-RELATED"/>
    <property type="match status" value="1"/>
</dbReference>
<protein>
    <recommendedName>
        <fullName evidence="2">F-box domain-containing protein</fullName>
    </recommendedName>
</protein>
<dbReference type="AlphaFoldDB" id="A0AAN9VPM5"/>
<dbReference type="PROSITE" id="PS50181">
    <property type="entry name" value="FBOX"/>
    <property type="match status" value="1"/>
</dbReference>
<dbReference type="Pfam" id="PF12937">
    <property type="entry name" value="F-box-like"/>
    <property type="match status" value="1"/>
</dbReference>
<dbReference type="InterPro" id="IPR001810">
    <property type="entry name" value="F-box_dom"/>
</dbReference>
<dbReference type="InterPro" id="IPR001611">
    <property type="entry name" value="Leu-rich_rpt"/>
</dbReference>
<feature type="domain" description="F-box" evidence="2">
    <location>
        <begin position="36"/>
        <end position="83"/>
    </location>
</feature>
<dbReference type="EMBL" id="JAZDUA010000084">
    <property type="protein sequence ID" value="KAK7868930.1"/>
    <property type="molecule type" value="Genomic_DNA"/>
</dbReference>
<evidence type="ECO:0000256" key="1">
    <source>
        <dbReference type="ARBA" id="ARBA00022786"/>
    </source>
</evidence>
<comment type="caution">
    <text evidence="3">The sequence shown here is derived from an EMBL/GenBank/DDBJ whole genome shotgun (WGS) entry which is preliminary data.</text>
</comment>
<proteinExistence type="predicted"/>
<dbReference type="InterPro" id="IPR006553">
    <property type="entry name" value="Leu-rich_rpt_Cys-con_subtyp"/>
</dbReference>
<reference evidence="3 4" key="1">
    <citation type="submission" date="2024-03" db="EMBL/GenBank/DDBJ databases">
        <title>The genome assembly and annotation of the cricket Gryllus longicercus Weissman &amp; Gray.</title>
        <authorList>
            <person name="Szrajer S."/>
            <person name="Gray D."/>
            <person name="Ylla G."/>
        </authorList>
    </citation>
    <scope>NUCLEOTIDE SEQUENCE [LARGE SCALE GENOMIC DNA]</scope>
    <source>
        <strain evidence="3">DAG 2021-001</strain>
        <tissue evidence="3">Whole body minus gut</tissue>
    </source>
</reference>
<keyword evidence="4" id="KW-1185">Reference proteome</keyword>
<dbReference type="SUPFAM" id="SSF52047">
    <property type="entry name" value="RNI-like"/>
    <property type="match status" value="1"/>
</dbReference>
<evidence type="ECO:0000313" key="3">
    <source>
        <dbReference type="EMBL" id="KAK7868930.1"/>
    </source>
</evidence>
<dbReference type="PANTHER" id="PTHR38926">
    <property type="entry name" value="F-BOX DOMAIN CONTAINING PROTEIN, EXPRESSED"/>
    <property type="match status" value="1"/>
</dbReference>
<dbReference type="SUPFAM" id="SSF81383">
    <property type="entry name" value="F-box domain"/>
    <property type="match status" value="1"/>
</dbReference>
<accession>A0AAN9VPM5</accession>
<name>A0AAN9VPM5_9ORTH</name>
<dbReference type="InterPro" id="IPR036047">
    <property type="entry name" value="F-box-like_dom_sf"/>
</dbReference>
<dbReference type="Pfam" id="PF13516">
    <property type="entry name" value="LRR_6"/>
    <property type="match status" value="2"/>
</dbReference>
<keyword evidence="1" id="KW-0833">Ubl conjugation pathway</keyword>
<organism evidence="3 4">
    <name type="scientific">Gryllus longicercus</name>
    <dbReference type="NCBI Taxonomy" id="2509291"/>
    <lineage>
        <taxon>Eukaryota</taxon>
        <taxon>Metazoa</taxon>
        <taxon>Ecdysozoa</taxon>
        <taxon>Arthropoda</taxon>
        <taxon>Hexapoda</taxon>
        <taxon>Insecta</taxon>
        <taxon>Pterygota</taxon>
        <taxon>Neoptera</taxon>
        <taxon>Polyneoptera</taxon>
        <taxon>Orthoptera</taxon>
        <taxon>Ensifera</taxon>
        <taxon>Gryllidea</taxon>
        <taxon>Grylloidea</taxon>
        <taxon>Gryllidae</taxon>
        <taxon>Gryllinae</taxon>
        <taxon>Gryllus</taxon>
    </lineage>
</organism>
<dbReference type="InterPro" id="IPR032675">
    <property type="entry name" value="LRR_dom_sf"/>
</dbReference>
<evidence type="ECO:0000313" key="4">
    <source>
        <dbReference type="Proteomes" id="UP001378592"/>
    </source>
</evidence>
<dbReference type="SMART" id="SM00367">
    <property type="entry name" value="LRR_CC"/>
    <property type="match status" value="2"/>
</dbReference>
<evidence type="ECO:0000259" key="2">
    <source>
        <dbReference type="PROSITE" id="PS50181"/>
    </source>
</evidence>
<gene>
    <name evidence="3" type="ORF">R5R35_002570</name>
</gene>
<dbReference type="Proteomes" id="UP001378592">
    <property type="component" value="Unassembled WGS sequence"/>
</dbReference>
<dbReference type="SMART" id="SM00256">
    <property type="entry name" value="FBOX"/>
    <property type="match status" value="1"/>
</dbReference>
<dbReference type="Gene3D" id="3.80.10.10">
    <property type="entry name" value="Ribonuclease Inhibitor"/>
    <property type="match status" value="2"/>
</dbReference>